<evidence type="ECO:0000256" key="4">
    <source>
        <dbReference type="ARBA" id="ARBA00008819"/>
    </source>
</evidence>
<organism evidence="16 17">
    <name type="scientific">Marinihelvus fidelis</name>
    <dbReference type="NCBI Taxonomy" id="2613842"/>
    <lineage>
        <taxon>Bacteria</taxon>
        <taxon>Pseudomonadati</taxon>
        <taxon>Pseudomonadota</taxon>
        <taxon>Gammaproteobacteria</taxon>
        <taxon>Chromatiales</taxon>
        <taxon>Wenzhouxiangellaceae</taxon>
        <taxon>Marinihelvus</taxon>
    </lineage>
</organism>
<comment type="similarity">
    <text evidence="4 9">Belongs to the BPG-independent phosphoglycerate mutase family.</text>
</comment>
<dbReference type="AlphaFoldDB" id="A0A5N0TA65"/>
<feature type="binding site" evidence="9 12">
    <location>
        <position position="185"/>
    </location>
    <ligand>
        <name>substrate</name>
    </ligand>
</feature>
<dbReference type="UniPathway" id="UPA00109">
    <property type="reaction ID" value="UER00186"/>
</dbReference>
<comment type="pathway">
    <text evidence="3 9">Carbohydrate degradation; glycolysis; pyruvate from D-glyceraldehyde 3-phosphate: step 3/5.</text>
</comment>
<dbReference type="SUPFAM" id="SSF53649">
    <property type="entry name" value="Alkaline phosphatase-like"/>
    <property type="match status" value="1"/>
</dbReference>
<feature type="binding site" evidence="9 13">
    <location>
        <position position="12"/>
    </location>
    <ligand>
        <name>Mn(2+)</name>
        <dbReference type="ChEBI" id="CHEBI:29035"/>
        <label>2</label>
    </ligand>
</feature>
<evidence type="ECO:0000256" key="6">
    <source>
        <dbReference type="ARBA" id="ARBA00023152"/>
    </source>
</evidence>
<dbReference type="GO" id="GO:0005829">
    <property type="term" value="C:cytosol"/>
    <property type="evidence" value="ECO:0007669"/>
    <property type="project" value="TreeGrafter"/>
</dbReference>
<evidence type="ECO:0000256" key="8">
    <source>
        <dbReference type="ARBA" id="ARBA00023235"/>
    </source>
</evidence>
<evidence type="ECO:0000256" key="9">
    <source>
        <dbReference type="HAMAP-Rule" id="MF_01038"/>
    </source>
</evidence>
<dbReference type="Proteomes" id="UP000325372">
    <property type="component" value="Unassembled WGS sequence"/>
</dbReference>
<dbReference type="CDD" id="cd16010">
    <property type="entry name" value="iPGM"/>
    <property type="match status" value="1"/>
</dbReference>
<evidence type="ECO:0000313" key="16">
    <source>
        <dbReference type="EMBL" id="KAA9131852.1"/>
    </source>
</evidence>
<comment type="catalytic activity">
    <reaction evidence="1 9">
        <text>(2R)-2-phosphoglycerate = (2R)-3-phosphoglycerate</text>
        <dbReference type="Rhea" id="RHEA:15901"/>
        <dbReference type="ChEBI" id="CHEBI:58272"/>
        <dbReference type="ChEBI" id="CHEBI:58289"/>
        <dbReference type="EC" id="5.4.2.12"/>
    </reaction>
</comment>
<keyword evidence="7 9" id="KW-0464">Manganese</keyword>
<sequence length="514" mass="54976">MSNSPLVLMILDGWGYREPGPDNAISQANTPNWDTLWDTAAHTLIDTSGESVGLPAGQMGNSEVGHMNIGAGRVVYQDFTRITQAVKSGEITENAVLVDAIEAAQATGHTVHIMGLLSPGGVHSHEEHFRAVVEMAASKGAGRIRVHAFLDGRDTPPRSAQPSLAAMQSTLDGIEGAAYATVTGRYYAMDRDQRWDRVERAWKAIVEADSTYSAGSAGEALGAAYGRDENDEFVAPTVIGDYAGIADGDAVIFVNFRADRARQISRAFREPGFDGFERRVPDLSAYVCMTEYIAGLPASIAFPPESLSDLLGEVLSREGLRQLRAAETEKYAHVTFFLNGGREEPFAGEQRILIPSPRVATYDLQPEMSAPELAEALDTSIRSGDFDVIICNVANPDMVGHSGKMDAAMAAVEAVDAVIGRVCAALDATGGELLLTADHGNVEQMSDPHSGQSHTAHTTNPVPLVYRGRAARLEDNGSLRDIAPTMLHLLKLTQPAAMTGRNLVHLDDGQNGNG</sequence>
<feature type="active site" description="Phosphoserine intermediate" evidence="9 11">
    <location>
        <position position="62"/>
    </location>
</feature>
<protein>
    <recommendedName>
        <fullName evidence="9 10">2,3-bisphosphoglycerate-independent phosphoglycerate mutase</fullName>
        <shortName evidence="9">BPG-independent PGAM</shortName>
        <shortName evidence="9">Phosphoglyceromutase</shortName>
        <shortName evidence="9">iPGM</shortName>
        <ecNumber evidence="9 10">5.4.2.12</ecNumber>
    </recommendedName>
</protein>
<proteinExistence type="inferred from homology"/>
<name>A0A5N0TA65_9GAMM</name>
<comment type="function">
    <text evidence="2 9">Catalyzes the interconversion of 2-phosphoglycerate and 3-phosphoglycerate.</text>
</comment>
<dbReference type="InterPro" id="IPR017850">
    <property type="entry name" value="Alkaline_phosphatase_core_sf"/>
</dbReference>
<feature type="binding site" evidence="9 12">
    <location>
        <position position="123"/>
    </location>
    <ligand>
        <name>substrate</name>
    </ligand>
</feature>
<evidence type="ECO:0000256" key="7">
    <source>
        <dbReference type="ARBA" id="ARBA00023211"/>
    </source>
</evidence>
<comment type="caution">
    <text evidence="16">The sequence shown here is derived from an EMBL/GenBank/DDBJ whole genome shotgun (WGS) entry which is preliminary data.</text>
</comment>
<dbReference type="EMBL" id="VYXP01000004">
    <property type="protein sequence ID" value="KAA9131852.1"/>
    <property type="molecule type" value="Genomic_DNA"/>
</dbReference>
<keyword evidence="8 9" id="KW-0413">Isomerase</keyword>
<evidence type="ECO:0000256" key="1">
    <source>
        <dbReference type="ARBA" id="ARBA00000370"/>
    </source>
</evidence>
<evidence type="ECO:0000256" key="10">
    <source>
        <dbReference type="NCBIfam" id="TIGR01307"/>
    </source>
</evidence>
<dbReference type="InterPro" id="IPR005995">
    <property type="entry name" value="Pgm_bpd_ind"/>
</dbReference>
<evidence type="ECO:0000256" key="2">
    <source>
        <dbReference type="ARBA" id="ARBA00002315"/>
    </source>
</evidence>
<dbReference type="NCBIfam" id="TIGR01307">
    <property type="entry name" value="pgm_bpd_ind"/>
    <property type="match status" value="1"/>
</dbReference>
<evidence type="ECO:0000259" key="14">
    <source>
        <dbReference type="Pfam" id="PF01676"/>
    </source>
</evidence>
<dbReference type="InterPro" id="IPR006124">
    <property type="entry name" value="Metalloenzyme"/>
</dbReference>
<dbReference type="SUPFAM" id="SSF64158">
    <property type="entry name" value="2,3-Bisphosphoglycerate-independent phosphoglycerate mutase, substrate-binding domain"/>
    <property type="match status" value="1"/>
</dbReference>
<keyword evidence="5 9" id="KW-0479">Metal-binding</keyword>
<feature type="binding site" evidence="9 12">
    <location>
        <begin position="153"/>
        <end position="154"/>
    </location>
    <ligand>
        <name>substrate</name>
    </ligand>
</feature>
<dbReference type="GO" id="GO:0006007">
    <property type="term" value="P:glucose catabolic process"/>
    <property type="evidence" value="ECO:0007669"/>
    <property type="project" value="InterPro"/>
</dbReference>
<evidence type="ECO:0000259" key="15">
    <source>
        <dbReference type="Pfam" id="PF06415"/>
    </source>
</evidence>
<feature type="binding site" evidence="9 13">
    <location>
        <position position="439"/>
    </location>
    <ligand>
        <name>Mn(2+)</name>
        <dbReference type="ChEBI" id="CHEBI:29035"/>
        <label>2</label>
    </ligand>
</feature>
<comment type="cofactor">
    <cofactor evidence="9">
        <name>Mn(2+)</name>
        <dbReference type="ChEBI" id="CHEBI:29035"/>
    </cofactor>
    <text evidence="9">Binds 2 manganese ions per subunit.</text>
</comment>
<evidence type="ECO:0000256" key="11">
    <source>
        <dbReference type="PIRSR" id="PIRSR001492-1"/>
    </source>
</evidence>
<evidence type="ECO:0000256" key="12">
    <source>
        <dbReference type="PIRSR" id="PIRSR001492-2"/>
    </source>
</evidence>
<feature type="binding site" evidence="9 13">
    <location>
        <position position="401"/>
    </location>
    <ligand>
        <name>Mn(2+)</name>
        <dbReference type="ChEBI" id="CHEBI:29035"/>
        <label>1</label>
    </ligand>
</feature>
<feature type="domain" description="Metalloenzyme" evidence="14">
    <location>
        <begin position="5"/>
        <end position="492"/>
    </location>
</feature>
<gene>
    <name evidence="9" type="primary">gpmI</name>
    <name evidence="16" type="ORF">F3N42_06645</name>
</gene>
<dbReference type="PANTHER" id="PTHR31637">
    <property type="entry name" value="2,3-BISPHOSPHOGLYCERATE-INDEPENDENT PHOSPHOGLYCERATE MUTASE"/>
    <property type="match status" value="1"/>
</dbReference>
<dbReference type="GO" id="GO:0006096">
    <property type="term" value="P:glycolytic process"/>
    <property type="evidence" value="ECO:0007669"/>
    <property type="project" value="UniProtKB-UniRule"/>
</dbReference>
<dbReference type="GO" id="GO:0030145">
    <property type="term" value="F:manganese ion binding"/>
    <property type="evidence" value="ECO:0007669"/>
    <property type="project" value="UniProtKB-UniRule"/>
</dbReference>
<dbReference type="FunFam" id="3.40.1450.10:FF:000002">
    <property type="entry name" value="2,3-bisphosphoglycerate-independent phosphoglycerate mutase"/>
    <property type="match status" value="1"/>
</dbReference>
<dbReference type="PANTHER" id="PTHR31637:SF0">
    <property type="entry name" value="2,3-BISPHOSPHOGLYCERATE-INDEPENDENT PHOSPHOGLYCERATE MUTASE"/>
    <property type="match status" value="1"/>
</dbReference>
<dbReference type="Gene3D" id="3.40.720.10">
    <property type="entry name" value="Alkaline Phosphatase, subunit A"/>
    <property type="match status" value="1"/>
</dbReference>
<keyword evidence="6 9" id="KW-0324">Glycolysis</keyword>
<dbReference type="PIRSF" id="PIRSF001492">
    <property type="entry name" value="IPGAM"/>
    <property type="match status" value="1"/>
</dbReference>
<reference evidence="16 17" key="1">
    <citation type="submission" date="2019-09" db="EMBL/GenBank/DDBJ databases">
        <title>Wenzhouxiangella sp. Genome sequencing and assembly.</title>
        <authorList>
            <person name="Zhang R."/>
        </authorList>
    </citation>
    <scope>NUCLEOTIDE SEQUENCE [LARGE SCALE GENOMIC DNA]</scope>
    <source>
        <strain evidence="16 17">W260</strain>
    </source>
</reference>
<accession>A0A5N0TA65</accession>
<feature type="binding site" evidence="9 13">
    <location>
        <position position="62"/>
    </location>
    <ligand>
        <name>Mn(2+)</name>
        <dbReference type="ChEBI" id="CHEBI:29035"/>
        <label>2</label>
    </ligand>
</feature>
<dbReference type="GO" id="GO:0004619">
    <property type="term" value="F:phosphoglycerate mutase activity"/>
    <property type="evidence" value="ECO:0007669"/>
    <property type="project" value="UniProtKB-UniRule"/>
</dbReference>
<dbReference type="InterPro" id="IPR036646">
    <property type="entry name" value="PGAM_B_sf"/>
</dbReference>
<evidence type="ECO:0000256" key="3">
    <source>
        <dbReference type="ARBA" id="ARBA00004798"/>
    </source>
</evidence>
<dbReference type="EC" id="5.4.2.12" evidence="9 10"/>
<evidence type="ECO:0000256" key="13">
    <source>
        <dbReference type="PIRSR" id="PIRSR001492-3"/>
    </source>
</evidence>
<feature type="binding site" evidence="9 13">
    <location>
        <position position="457"/>
    </location>
    <ligand>
        <name>Mn(2+)</name>
        <dbReference type="ChEBI" id="CHEBI:29035"/>
        <label>1</label>
    </ligand>
</feature>
<comment type="subunit">
    <text evidence="9">Monomer.</text>
</comment>
<feature type="binding site" evidence="9 12">
    <location>
        <position position="191"/>
    </location>
    <ligand>
        <name>substrate</name>
    </ligand>
</feature>
<feature type="binding site" evidence="9 12">
    <location>
        <begin position="257"/>
        <end position="260"/>
    </location>
    <ligand>
        <name>substrate</name>
    </ligand>
</feature>
<dbReference type="Pfam" id="PF06415">
    <property type="entry name" value="iPGM_N"/>
    <property type="match status" value="1"/>
</dbReference>
<dbReference type="Gene3D" id="3.40.1450.10">
    <property type="entry name" value="BPG-independent phosphoglycerate mutase, domain B"/>
    <property type="match status" value="1"/>
</dbReference>
<dbReference type="InterPro" id="IPR011258">
    <property type="entry name" value="BPG-indep_PGM_N"/>
</dbReference>
<evidence type="ECO:0000256" key="5">
    <source>
        <dbReference type="ARBA" id="ARBA00022723"/>
    </source>
</evidence>
<dbReference type="HAMAP" id="MF_01038">
    <property type="entry name" value="GpmI"/>
    <property type="match status" value="1"/>
</dbReference>
<dbReference type="RefSeq" id="WP_150863642.1">
    <property type="nucleotide sequence ID" value="NZ_VYXP01000004.1"/>
</dbReference>
<feature type="binding site" evidence="9 13">
    <location>
        <position position="397"/>
    </location>
    <ligand>
        <name>Mn(2+)</name>
        <dbReference type="ChEBI" id="CHEBI:29035"/>
        <label>1</label>
    </ligand>
</feature>
<feature type="binding site" evidence="9 13">
    <location>
        <position position="438"/>
    </location>
    <ligand>
        <name>Mn(2+)</name>
        <dbReference type="ChEBI" id="CHEBI:29035"/>
        <label>2</label>
    </ligand>
</feature>
<keyword evidence="17" id="KW-1185">Reference proteome</keyword>
<feature type="domain" description="BPG-independent PGAM N-terminal" evidence="15">
    <location>
        <begin position="82"/>
        <end position="292"/>
    </location>
</feature>
<evidence type="ECO:0000313" key="17">
    <source>
        <dbReference type="Proteomes" id="UP000325372"/>
    </source>
</evidence>
<dbReference type="Pfam" id="PF01676">
    <property type="entry name" value="Metalloenzyme"/>
    <property type="match status" value="1"/>
</dbReference>
<feature type="binding site" evidence="9 12">
    <location>
        <position position="330"/>
    </location>
    <ligand>
        <name>substrate</name>
    </ligand>
</feature>